<feature type="transmembrane region" description="Helical" evidence="1">
    <location>
        <begin position="143"/>
        <end position="163"/>
    </location>
</feature>
<reference evidence="2" key="1">
    <citation type="journal article" date="2021" name="Front. Microbiol.">
        <title>Cellular and Genomic Properties of Haloferax gibbonsii LR2-5, the Host of Euryarchaeal Virus HFTV1.</title>
        <authorList>
            <person name="Tittes C."/>
            <person name="Schwarzer S."/>
            <person name="Pfeiffer F."/>
            <person name="Dyall-Smith M."/>
            <person name="Rodriguez-Franco M."/>
            <person name="Oksanen H.M."/>
            <person name="Quax T.E.F."/>
        </authorList>
    </citation>
    <scope>NUCLEOTIDE SEQUENCE</scope>
    <source>
        <strain evidence="2">LR2-5</strain>
    </source>
</reference>
<organism evidence="2 3">
    <name type="scientific">Haloferax gibbonsii</name>
    <dbReference type="NCBI Taxonomy" id="35746"/>
    <lineage>
        <taxon>Archaea</taxon>
        <taxon>Methanobacteriati</taxon>
        <taxon>Methanobacteriota</taxon>
        <taxon>Stenosarchaea group</taxon>
        <taxon>Halobacteria</taxon>
        <taxon>Halobacteriales</taxon>
        <taxon>Haloferacaceae</taxon>
        <taxon>Haloferax</taxon>
    </lineage>
</organism>
<dbReference type="RefSeq" id="WP_156224378.1">
    <property type="nucleotide sequence ID" value="NZ_CP011947.1"/>
</dbReference>
<evidence type="ECO:0000256" key="1">
    <source>
        <dbReference type="SAM" id="Phobius"/>
    </source>
</evidence>
<feature type="transmembrane region" description="Helical" evidence="1">
    <location>
        <begin position="66"/>
        <end position="91"/>
    </location>
</feature>
<feature type="transmembrane region" description="Helical" evidence="1">
    <location>
        <begin position="32"/>
        <end position="54"/>
    </location>
</feature>
<proteinExistence type="predicted"/>
<dbReference type="GeneID" id="59460205"/>
<dbReference type="AlphaFoldDB" id="A0A871BHP5"/>
<gene>
    <name evidence="2" type="ORF">HfgLR_12705</name>
</gene>
<protein>
    <submittedName>
        <fullName evidence="2">Uncharacterized protein</fullName>
    </submittedName>
</protein>
<name>A0A871BHP5_HALGI</name>
<keyword evidence="1" id="KW-1133">Transmembrane helix</keyword>
<keyword evidence="1" id="KW-0812">Transmembrane</keyword>
<accession>A0A871BHP5</accession>
<feature type="transmembrane region" description="Helical" evidence="1">
    <location>
        <begin position="111"/>
        <end position="131"/>
    </location>
</feature>
<evidence type="ECO:0000313" key="3">
    <source>
        <dbReference type="Proteomes" id="UP000663064"/>
    </source>
</evidence>
<dbReference type="EMBL" id="CP063205">
    <property type="protein sequence ID" value="QOS12677.1"/>
    <property type="molecule type" value="Genomic_DNA"/>
</dbReference>
<keyword evidence="1" id="KW-0472">Membrane</keyword>
<evidence type="ECO:0000313" key="2">
    <source>
        <dbReference type="EMBL" id="QOS12677.1"/>
    </source>
</evidence>
<dbReference type="Proteomes" id="UP000663064">
    <property type="component" value="Chromosome"/>
</dbReference>
<sequence>MSHTRFQTAVATTCKRYGPGRLPKASRRDIGAGYAMATAAAGATLAFVFVAWGLSVLGAPSGSDWALLALFGVGALPLVVPTAFVSAVAVWRTLPADVPYFGAVAGLLSTLGAYFLGLCVVFAFLVAPVVVAGQVEVAQLLEAAGFAVAIGFVAVASTIWVTVPVGVGSGCVHEAVTR</sequence>